<protein>
    <recommendedName>
        <fullName evidence="2">UGSC-like domain-containing protein</fullName>
    </recommendedName>
</protein>
<feature type="compositionally biased region" description="Polar residues" evidence="1">
    <location>
        <begin position="1"/>
        <end position="12"/>
    </location>
</feature>
<accession>A0A1W1YA04</accession>
<keyword evidence="4" id="KW-1185">Reference proteome</keyword>
<evidence type="ECO:0000313" key="4">
    <source>
        <dbReference type="Proteomes" id="UP000192708"/>
    </source>
</evidence>
<dbReference type="AlphaFoldDB" id="A0A1W1YA04"/>
<dbReference type="Proteomes" id="UP000192708">
    <property type="component" value="Unassembled WGS sequence"/>
</dbReference>
<proteinExistence type="predicted"/>
<feature type="region of interest" description="Disordered" evidence="1">
    <location>
        <begin position="1"/>
        <end position="20"/>
    </location>
</feature>
<dbReference type="InterPro" id="IPR057767">
    <property type="entry name" value="UGSC-like_dom"/>
</dbReference>
<evidence type="ECO:0000313" key="3">
    <source>
        <dbReference type="EMBL" id="SMC32973.1"/>
    </source>
</evidence>
<dbReference type="STRING" id="1938817.SAMN06296008_102154"/>
<name>A0A1W1YA04_9BURK</name>
<evidence type="ECO:0000256" key="1">
    <source>
        <dbReference type="SAM" id="MobiDB-lite"/>
    </source>
</evidence>
<feature type="domain" description="UGSC-like" evidence="2">
    <location>
        <begin position="7"/>
        <end position="96"/>
    </location>
</feature>
<dbReference type="Pfam" id="PF24696">
    <property type="entry name" value="UGSC"/>
    <property type="match status" value="1"/>
</dbReference>
<evidence type="ECO:0000259" key="2">
    <source>
        <dbReference type="Pfam" id="PF24696"/>
    </source>
</evidence>
<sequence length="96" mass="10679">MTKTVTLFNPTASKKESSTPLENKAYEHQIQTVGFIDNSKPNFNFLADELETLLLTRLGVKKVIRERKNAASLPAPAEMLKRMIEECDLIIAGSGD</sequence>
<organism evidence="3 4">
    <name type="scientific">Polynucleobacter kasalickyi</name>
    <dbReference type="NCBI Taxonomy" id="1938817"/>
    <lineage>
        <taxon>Bacteria</taxon>
        <taxon>Pseudomonadati</taxon>
        <taxon>Pseudomonadota</taxon>
        <taxon>Betaproteobacteria</taxon>
        <taxon>Burkholderiales</taxon>
        <taxon>Burkholderiaceae</taxon>
        <taxon>Polynucleobacter</taxon>
    </lineage>
</organism>
<gene>
    <name evidence="3" type="ORF">SAMN06296008_102154</name>
</gene>
<dbReference type="OrthoDB" id="7375897at2"/>
<reference evidence="3 4" key="1">
    <citation type="submission" date="2017-04" db="EMBL/GenBank/DDBJ databases">
        <authorList>
            <person name="Afonso C.L."/>
            <person name="Miller P.J."/>
            <person name="Scott M.A."/>
            <person name="Spackman E."/>
            <person name="Goraichik I."/>
            <person name="Dimitrov K.M."/>
            <person name="Suarez D.L."/>
            <person name="Swayne D.E."/>
        </authorList>
    </citation>
    <scope>NUCLEOTIDE SEQUENCE [LARGE SCALE GENOMIC DNA]</scope>
    <source>
        <strain evidence="3 4">VK13</strain>
    </source>
</reference>
<dbReference type="EMBL" id="FWXJ01000002">
    <property type="protein sequence ID" value="SMC32973.1"/>
    <property type="molecule type" value="Genomic_DNA"/>
</dbReference>